<dbReference type="EMBL" id="CYUD01000017">
    <property type="protein sequence ID" value="CUK17502.1"/>
    <property type="molecule type" value="Genomic_DNA"/>
</dbReference>
<dbReference type="Proteomes" id="UP000051260">
    <property type="component" value="Unassembled WGS sequence"/>
</dbReference>
<accession>A0A0N7MAW8</accession>
<evidence type="ECO:0000313" key="3">
    <source>
        <dbReference type="Proteomes" id="UP000051260"/>
    </source>
</evidence>
<evidence type="ECO:0000256" key="1">
    <source>
        <dbReference type="SAM" id="Phobius"/>
    </source>
</evidence>
<feature type="transmembrane region" description="Helical" evidence="1">
    <location>
        <begin position="20"/>
        <end position="45"/>
    </location>
</feature>
<dbReference type="OrthoDB" id="7667013at2"/>
<keyword evidence="3" id="KW-1185">Reference proteome</keyword>
<reference evidence="3" key="1">
    <citation type="submission" date="2015-09" db="EMBL/GenBank/DDBJ databases">
        <authorList>
            <person name="Rodrigo-Torres L."/>
            <person name="Arahal D.R."/>
        </authorList>
    </citation>
    <scope>NUCLEOTIDE SEQUENCE [LARGE SCALE GENOMIC DNA]</scope>
    <source>
        <strain evidence="3">CECT 5091</strain>
    </source>
</reference>
<feature type="transmembrane region" description="Helical" evidence="1">
    <location>
        <begin position="57"/>
        <end position="75"/>
    </location>
</feature>
<protein>
    <recommendedName>
        <fullName evidence="4">NnrT protein</fullName>
    </recommendedName>
</protein>
<organism evidence="2 3">
    <name type="scientific">Ruegeria denitrificans</name>
    <dbReference type="NCBI Taxonomy" id="1715692"/>
    <lineage>
        <taxon>Bacteria</taxon>
        <taxon>Pseudomonadati</taxon>
        <taxon>Pseudomonadota</taxon>
        <taxon>Alphaproteobacteria</taxon>
        <taxon>Rhodobacterales</taxon>
        <taxon>Roseobacteraceae</taxon>
        <taxon>Ruegeria</taxon>
    </lineage>
</organism>
<gene>
    <name evidence="2" type="ORF">RUE5091_04128</name>
</gene>
<keyword evidence="1" id="KW-0472">Membrane</keyword>
<sequence length="87" mass="9144">MSGTKSPSRKAPATEGKWPVWKLALLLYPATALTVAINLFLAGLIANGIGFSVIDPVTAILWSIPLGIPASWLAGRWVRGLMDEAGG</sequence>
<dbReference type="STRING" id="1715692.RUE5091_04128"/>
<dbReference type="AlphaFoldDB" id="A0A0N7MAW8"/>
<proteinExistence type="predicted"/>
<name>A0A0N7MAW8_9RHOB</name>
<evidence type="ECO:0000313" key="2">
    <source>
        <dbReference type="EMBL" id="CUK17502.1"/>
    </source>
</evidence>
<evidence type="ECO:0008006" key="4">
    <source>
        <dbReference type="Google" id="ProtNLM"/>
    </source>
</evidence>
<dbReference type="RefSeq" id="WP_058283744.1">
    <property type="nucleotide sequence ID" value="NZ_CYUD01000017.1"/>
</dbReference>
<keyword evidence="1" id="KW-1133">Transmembrane helix</keyword>
<keyword evidence="1" id="KW-0812">Transmembrane</keyword>